<gene>
    <name evidence="2" type="ORF">A9Y76_24800</name>
</gene>
<dbReference type="Proteomes" id="UP000078572">
    <property type="component" value="Chromosome 2"/>
</dbReference>
<dbReference type="InterPro" id="IPR008962">
    <property type="entry name" value="PapD-like_sf"/>
</dbReference>
<dbReference type="GeneID" id="61529266"/>
<dbReference type="OrthoDB" id="511700at2"/>
<protein>
    <recommendedName>
        <fullName evidence="1">Pili assembly chaperone N-terminal domain-containing protein</fullName>
    </recommendedName>
</protein>
<name>A0A192A5N4_9RALS</name>
<evidence type="ECO:0000313" key="2">
    <source>
        <dbReference type="EMBL" id="ANJ75699.1"/>
    </source>
</evidence>
<dbReference type="Pfam" id="PF00345">
    <property type="entry name" value="PapD_N"/>
    <property type="match status" value="1"/>
</dbReference>
<evidence type="ECO:0000259" key="1">
    <source>
        <dbReference type="Pfam" id="PF00345"/>
    </source>
</evidence>
<dbReference type="InterPro" id="IPR013783">
    <property type="entry name" value="Ig-like_fold"/>
</dbReference>
<dbReference type="GO" id="GO:0030288">
    <property type="term" value="C:outer membrane-bounded periplasmic space"/>
    <property type="evidence" value="ECO:0007669"/>
    <property type="project" value="InterPro"/>
</dbReference>
<reference evidence="3" key="1">
    <citation type="submission" date="2016-06" db="EMBL/GenBank/DDBJ databases">
        <authorList>
            <person name="Xu Y."/>
            <person name="Nagy A."/>
            <person name="Yan X."/>
            <person name="Kim S.W."/>
            <person name="Haley B."/>
            <person name="Liu N.T."/>
            <person name="Nou X."/>
        </authorList>
    </citation>
    <scope>NUCLEOTIDE SEQUENCE [LARGE SCALE GENOMIC DNA]</scope>
    <source>
        <strain evidence="3">ATCC 49129</strain>
    </source>
</reference>
<dbReference type="InterPro" id="IPR016147">
    <property type="entry name" value="Pili_assmbl_chaperone_N"/>
</dbReference>
<dbReference type="STRING" id="190721.ACS15_5393"/>
<evidence type="ECO:0000313" key="3">
    <source>
        <dbReference type="Proteomes" id="UP000078572"/>
    </source>
</evidence>
<dbReference type="SUPFAM" id="SSF49354">
    <property type="entry name" value="PapD-like"/>
    <property type="match status" value="1"/>
</dbReference>
<proteinExistence type="predicted"/>
<accession>A0A192A5N4</accession>
<dbReference type="PANTHER" id="PTHR30251">
    <property type="entry name" value="PILUS ASSEMBLY CHAPERONE"/>
    <property type="match status" value="1"/>
</dbReference>
<feature type="domain" description="Pili assembly chaperone N-terminal" evidence="1">
    <location>
        <begin position="26"/>
        <end position="142"/>
    </location>
</feature>
<dbReference type="PANTHER" id="PTHR30251:SF4">
    <property type="entry name" value="SLR1668 PROTEIN"/>
    <property type="match status" value="1"/>
</dbReference>
<sequence length="240" mass="25628">MRWVWVASLAVLIAALAPFAAHAAALQISPIRLDLPPGQMAAVIMLHNRGTQPLNAQVRVFRWTQDADGDHLEPAATLVASPPIVQIPASGEQVVRVVLTQPPAAGAGEQAYRLLIDELPDRRPQTLTGVTMQLRYSVPVFVNATADAPPKLTATLRQDGGKAVLVVRNIDRYHAQLSAVSIEWSDGTRNEITPGLLGYALAGATRTWPIANAGTATATPQRLRSQINGVAVEIPLARAD</sequence>
<dbReference type="InterPro" id="IPR050643">
    <property type="entry name" value="Periplasmic_pilus_chap"/>
</dbReference>
<dbReference type="RefSeq" id="WP_064808467.1">
    <property type="nucleotide sequence ID" value="NZ_CP016023.1"/>
</dbReference>
<keyword evidence="3" id="KW-1185">Reference proteome</keyword>
<dbReference type="EMBL" id="CP016023">
    <property type="protein sequence ID" value="ANJ75699.1"/>
    <property type="molecule type" value="Genomic_DNA"/>
</dbReference>
<dbReference type="GO" id="GO:0071555">
    <property type="term" value="P:cell wall organization"/>
    <property type="evidence" value="ECO:0007669"/>
    <property type="project" value="InterPro"/>
</dbReference>
<dbReference type="Gene3D" id="2.60.40.10">
    <property type="entry name" value="Immunoglobulins"/>
    <property type="match status" value="1"/>
</dbReference>
<organism evidence="2 3">
    <name type="scientific">Ralstonia insidiosa</name>
    <dbReference type="NCBI Taxonomy" id="190721"/>
    <lineage>
        <taxon>Bacteria</taxon>
        <taxon>Pseudomonadati</taxon>
        <taxon>Pseudomonadota</taxon>
        <taxon>Betaproteobacteria</taxon>
        <taxon>Burkholderiales</taxon>
        <taxon>Burkholderiaceae</taxon>
        <taxon>Ralstonia</taxon>
    </lineage>
</organism>
<dbReference type="AlphaFoldDB" id="A0A192A5N4"/>